<dbReference type="AlphaFoldDB" id="A0A3P7IK69"/>
<feature type="non-terminal residue" evidence="2">
    <location>
        <position position="115"/>
    </location>
</feature>
<dbReference type="OrthoDB" id="5902911at2759"/>
<gene>
    <name evidence="2" type="ORF">SVUK_LOCUS8338</name>
</gene>
<keyword evidence="3" id="KW-1185">Reference proteome</keyword>
<dbReference type="Proteomes" id="UP000270094">
    <property type="component" value="Unassembled WGS sequence"/>
</dbReference>
<name>A0A3P7IK69_STRVU</name>
<accession>A0A3P7IK69</accession>
<evidence type="ECO:0000256" key="1">
    <source>
        <dbReference type="SAM" id="MobiDB-lite"/>
    </source>
</evidence>
<reference evidence="2 3" key="1">
    <citation type="submission" date="2018-11" db="EMBL/GenBank/DDBJ databases">
        <authorList>
            <consortium name="Pathogen Informatics"/>
        </authorList>
    </citation>
    <scope>NUCLEOTIDE SEQUENCE [LARGE SCALE GENOMIC DNA]</scope>
</reference>
<evidence type="ECO:0000313" key="3">
    <source>
        <dbReference type="Proteomes" id="UP000270094"/>
    </source>
</evidence>
<protein>
    <submittedName>
        <fullName evidence="2">Uncharacterized protein</fullName>
    </submittedName>
</protein>
<dbReference type="EMBL" id="UYYB01030090">
    <property type="protein sequence ID" value="VDM73340.1"/>
    <property type="molecule type" value="Genomic_DNA"/>
</dbReference>
<sequence>MVLENQDNSIKPFFRQLETSIVEETKPIPNNRRSSEVKVIKEMKKETTSFDADIDYDDGKLRRGSLKDEEKNLSLSHSSASEAREKARKSLPTLNSIMGTSDEYDPDIPKPEISR</sequence>
<proteinExistence type="predicted"/>
<evidence type="ECO:0000313" key="2">
    <source>
        <dbReference type="EMBL" id="VDM73340.1"/>
    </source>
</evidence>
<feature type="region of interest" description="Disordered" evidence="1">
    <location>
        <begin position="66"/>
        <end position="115"/>
    </location>
</feature>
<organism evidence="2 3">
    <name type="scientific">Strongylus vulgaris</name>
    <name type="common">Blood worm</name>
    <dbReference type="NCBI Taxonomy" id="40348"/>
    <lineage>
        <taxon>Eukaryota</taxon>
        <taxon>Metazoa</taxon>
        <taxon>Ecdysozoa</taxon>
        <taxon>Nematoda</taxon>
        <taxon>Chromadorea</taxon>
        <taxon>Rhabditida</taxon>
        <taxon>Rhabditina</taxon>
        <taxon>Rhabditomorpha</taxon>
        <taxon>Strongyloidea</taxon>
        <taxon>Strongylidae</taxon>
        <taxon>Strongylus</taxon>
    </lineage>
</organism>